<evidence type="ECO:0000313" key="1">
    <source>
        <dbReference type="EMBL" id="QWS32869.1"/>
    </source>
</evidence>
<organism evidence="1 2">
    <name type="scientific">Curtobacterium aetherium</name>
    <dbReference type="NCBI Taxonomy" id="2841594"/>
    <lineage>
        <taxon>Bacteria</taxon>
        <taxon>Bacillati</taxon>
        <taxon>Actinomycetota</taxon>
        <taxon>Actinomycetes</taxon>
        <taxon>Micrococcales</taxon>
        <taxon>Microbacteriaceae</taxon>
        <taxon>Curtobacterium</taxon>
    </lineage>
</organism>
<evidence type="ECO:0000313" key="2">
    <source>
        <dbReference type="Proteomes" id="UP000681794"/>
    </source>
</evidence>
<name>A0ACD1E1X4_9MICO</name>
<dbReference type="EMBL" id="CP076544">
    <property type="protein sequence ID" value="QWS32869.1"/>
    <property type="molecule type" value="Genomic_DNA"/>
</dbReference>
<reference evidence="1" key="1">
    <citation type="submission" date="2021-06" db="EMBL/GenBank/DDBJ databases">
        <authorList>
            <person name="Ellington A.J."/>
            <person name="Bryan N.C."/>
            <person name="Christner B.C."/>
            <person name="Reisch C.R."/>
        </authorList>
    </citation>
    <scope>NUCLEOTIDE SEQUENCE</scope>
    <source>
        <strain evidence="1">L6-1</strain>
    </source>
</reference>
<proteinExistence type="predicted"/>
<accession>A0ACD1E1X4</accession>
<keyword evidence="2" id="KW-1185">Reference proteome</keyword>
<gene>
    <name evidence="1" type="ORF">KM842_11430</name>
</gene>
<dbReference type="Proteomes" id="UP000681794">
    <property type="component" value="Chromosome"/>
</dbReference>
<protein>
    <submittedName>
        <fullName evidence="1">Phosphatase PAP2 family protein</fullName>
    </submittedName>
</protein>
<sequence>MPVIRTPERTAPEFRDEGRGPSVSRRFRWALLAALGFVIVPLVYAVAVLTPTGQRIEDAALGGVRESDLFGSDTALNVISVPVILLLVVVIAAVAFARRRLAVGLGAGFVVLASAATSTLLKRIAERPEIAQSTTPNSFPSGHATIALAALFAVLMVTPRRFRAVVLLLGTVYAVFVANQTVVYGWHRVSDIVGACAVALFWLGVVRAVGPRVDRGERGDRDGARGPRRAVTVVLLVAVGVAFAVGVVALLVGTAGNGDHDAMLLAGRLASSASVVAVVTAVWLADGMHHVPSTTSPAAPPTRV</sequence>